<organism evidence="2">
    <name type="scientific">marine metagenome</name>
    <dbReference type="NCBI Taxonomy" id="408172"/>
    <lineage>
        <taxon>unclassified sequences</taxon>
        <taxon>metagenomes</taxon>
        <taxon>ecological metagenomes</taxon>
    </lineage>
</organism>
<feature type="transmembrane region" description="Helical" evidence="1">
    <location>
        <begin position="12"/>
        <end position="32"/>
    </location>
</feature>
<accession>A0A381XMF3</accession>
<feature type="non-terminal residue" evidence="2">
    <location>
        <position position="110"/>
    </location>
</feature>
<sequence>MKISFNKNIAVYIFSGLAICIFATLFFIYSQLRDVDNFKSMMVEKIEELTGRKVSIEEAELGFEKGISISLKQLSVYSHDGKSHDFSAKNAWCVIKLWPLLNKEIEVKQF</sequence>
<protein>
    <submittedName>
        <fullName evidence="2">Uncharacterized protein</fullName>
    </submittedName>
</protein>
<dbReference type="EMBL" id="UINC01015696">
    <property type="protein sequence ID" value="SVA65908.1"/>
    <property type="molecule type" value="Genomic_DNA"/>
</dbReference>
<keyword evidence="1" id="KW-0472">Membrane</keyword>
<keyword evidence="1" id="KW-0812">Transmembrane</keyword>
<evidence type="ECO:0000256" key="1">
    <source>
        <dbReference type="SAM" id="Phobius"/>
    </source>
</evidence>
<keyword evidence="1" id="KW-1133">Transmembrane helix</keyword>
<reference evidence="2" key="1">
    <citation type="submission" date="2018-05" db="EMBL/GenBank/DDBJ databases">
        <authorList>
            <person name="Lanie J.A."/>
            <person name="Ng W.-L."/>
            <person name="Kazmierczak K.M."/>
            <person name="Andrzejewski T.M."/>
            <person name="Davidsen T.M."/>
            <person name="Wayne K.J."/>
            <person name="Tettelin H."/>
            <person name="Glass J.I."/>
            <person name="Rusch D."/>
            <person name="Podicherti R."/>
            <person name="Tsui H.-C.T."/>
            <person name="Winkler M.E."/>
        </authorList>
    </citation>
    <scope>NUCLEOTIDE SEQUENCE</scope>
</reference>
<evidence type="ECO:0000313" key="2">
    <source>
        <dbReference type="EMBL" id="SVA65908.1"/>
    </source>
</evidence>
<proteinExistence type="predicted"/>
<gene>
    <name evidence="2" type="ORF">METZ01_LOCUS118762</name>
</gene>
<dbReference type="AlphaFoldDB" id="A0A381XMF3"/>
<name>A0A381XMF3_9ZZZZ</name>